<proteinExistence type="predicted"/>
<evidence type="ECO:0000256" key="5">
    <source>
        <dbReference type="SAM" id="Phobius"/>
    </source>
</evidence>
<feature type="transmembrane region" description="Helical" evidence="5">
    <location>
        <begin position="335"/>
        <end position="362"/>
    </location>
</feature>
<feature type="transmembrane region" description="Helical" evidence="5">
    <location>
        <begin position="446"/>
        <end position="468"/>
    </location>
</feature>
<keyword evidence="7" id="KW-1185">Reference proteome</keyword>
<dbReference type="Proteomes" id="UP000769528">
    <property type="component" value="Unassembled WGS sequence"/>
</dbReference>
<evidence type="ECO:0000313" key="6">
    <source>
        <dbReference type="EMBL" id="KAH3673198.1"/>
    </source>
</evidence>
<reference evidence="6" key="1">
    <citation type="journal article" date="2021" name="Open Biol.">
        <title>Shared evolutionary footprints suggest mitochondrial oxidative damage underlies multiple complex I losses in fungi.</title>
        <authorList>
            <person name="Schikora-Tamarit M.A."/>
            <person name="Marcet-Houben M."/>
            <person name="Nosek J."/>
            <person name="Gabaldon T."/>
        </authorList>
    </citation>
    <scope>NUCLEOTIDE SEQUENCE</scope>
    <source>
        <strain evidence="6">CBS6341</strain>
    </source>
</reference>
<name>A0A9P8PJ16_9ASCO</name>
<feature type="transmembrane region" description="Helical" evidence="5">
    <location>
        <begin position="252"/>
        <end position="274"/>
    </location>
</feature>
<feature type="transmembrane region" description="Helical" evidence="5">
    <location>
        <begin position="166"/>
        <end position="187"/>
    </location>
</feature>
<evidence type="ECO:0000256" key="2">
    <source>
        <dbReference type="ARBA" id="ARBA00022692"/>
    </source>
</evidence>
<evidence type="ECO:0000256" key="3">
    <source>
        <dbReference type="ARBA" id="ARBA00022989"/>
    </source>
</evidence>
<keyword evidence="2 5" id="KW-0812">Transmembrane</keyword>
<gene>
    <name evidence="6" type="ORF">WICMUC_003816</name>
</gene>
<dbReference type="Gene3D" id="1.20.1740.10">
    <property type="entry name" value="Amino acid/polyamine transporter I"/>
    <property type="match status" value="1"/>
</dbReference>
<feature type="transmembrane region" description="Helical" evidence="5">
    <location>
        <begin position="20"/>
        <end position="42"/>
    </location>
</feature>
<dbReference type="PIRSF" id="PIRSF006060">
    <property type="entry name" value="AA_transporter"/>
    <property type="match status" value="1"/>
</dbReference>
<keyword evidence="3 5" id="KW-1133">Transmembrane helix</keyword>
<comment type="subcellular location">
    <subcellularLocation>
        <location evidence="1">Membrane</location>
        <topology evidence="1">Multi-pass membrane protein</topology>
    </subcellularLocation>
</comment>
<sequence length="475" mass="53696">MSEAQPLLPSHHRPEPHLGVFAVMALIVNKIIGTGIYSIPSLIYEKTGSVGMSLLLWVFGGVITFCGLSVYLEFGLELPHNGGEKNYLQRVWTKPKKFIETTYAFPTVLLGISSGNAYACGKYLLFALGVTEEKDLFVRTVAVGIITFATYLHIFHQKKSTKIFTALGFIKILILLLIIGLGFLVFLDFVELPYEKPDNFKNLWDDYEGFKPNAYSYSVALLQVIYAFKGWENANYVLSEIKDPQKTLKLAAPLSVFLTTFFYFLVILSYFIVIPKYQYKDSGLLIAGVFFTNIFGESVSSRILPALISLSNLGNILAVTFSAPRINQSLAQENLIPFSNVFSNLTSSMLLHWLITVLVLVLPPNGDIYQFIINLSSYPTTWINIFVTVGLFYLHFNSEKENWGKSSEHKWHSYWFISLTFLISNLFLAVFPFVPPPKDLELDGGYTYWLFPVTAISIFALGGVYWAIRKHKNEI</sequence>
<feature type="transmembrane region" description="Helical" evidence="5">
    <location>
        <begin position="54"/>
        <end position="72"/>
    </location>
</feature>
<evidence type="ECO:0000313" key="7">
    <source>
        <dbReference type="Proteomes" id="UP000769528"/>
    </source>
</evidence>
<keyword evidence="4 5" id="KW-0472">Membrane</keyword>
<evidence type="ECO:0008006" key="8">
    <source>
        <dbReference type="Google" id="ProtNLM"/>
    </source>
</evidence>
<dbReference type="EMBL" id="JAEUBF010001036">
    <property type="protein sequence ID" value="KAH3673198.1"/>
    <property type="molecule type" value="Genomic_DNA"/>
</dbReference>
<feature type="transmembrane region" description="Helical" evidence="5">
    <location>
        <begin position="414"/>
        <end position="434"/>
    </location>
</feature>
<organism evidence="6 7">
    <name type="scientific">Wickerhamomyces mucosus</name>
    <dbReference type="NCBI Taxonomy" id="1378264"/>
    <lineage>
        <taxon>Eukaryota</taxon>
        <taxon>Fungi</taxon>
        <taxon>Dikarya</taxon>
        <taxon>Ascomycota</taxon>
        <taxon>Saccharomycotina</taxon>
        <taxon>Saccharomycetes</taxon>
        <taxon>Phaffomycetales</taxon>
        <taxon>Wickerhamomycetaceae</taxon>
        <taxon>Wickerhamomyces</taxon>
    </lineage>
</organism>
<accession>A0A9P8PJ16</accession>
<protein>
    <recommendedName>
        <fullName evidence="8">Amino acid transporter</fullName>
    </recommendedName>
</protein>
<feature type="transmembrane region" description="Helical" evidence="5">
    <location>
        <begin position="136"/>
        <end position="154"/>
    </location>
</feature>
<dbReference type="InterPro" id="IPR050598">
    <property type="entry name" value="AminoAcid_Transporter"/>
</dbReference>
<dbReference type="PANTHER" id="PTHR11785">
    <property type="entry name" value="AMINO ACID TRANSPORTER"/>
    <property type="match status" value="1"/>
</dbReference>
<evidence type="ECO:0000256" key="1">
    <source>
        <dbReference type="ARBA" id="ARBA00004141"/>
    </source>
</evidence>
<reference evidence="6" key="2">
    <citation type="submission" date="2021-01" db="EMBL/GenBank/DDBJ databases">
        <authorList>
            <person name="Schikora-Tamarit M.A."/>
        </authorList>
    </citation>
    <scope>NUCLEOTIDE SEQUENCE</scope>
    <source>
        <strain evidence="6">CBS6341</strain>
    </source>
</reference>
<dbReference type="OrthoDB" id="5982228at2759"/>
<dbReference type="GO" id="GO:0016020">
    <property type="term" value="C:membrane"/>
    <property type="evidence" value="ECO:0007669"/>
    <property type="project" value="UniProtKB-SubCell"/>
</dbReference>
<comment type="caution">
    <text evidence="6">The sequence shown here is derived from an EMBL/GenBank/DDBJ whole genome shotgun (WGS) entry which is preliminary data.</text>
</comment>
<dbReference type="GO" id="GO:0015179">
    <property type="term" value="F:L-amino acid transmembrane transporter activity"/>
    <property type="evidence" value="ECO:0007669"/>
    <property type="project" value="TreeGrafter"/>
</dbReference>
<dbReference type="PANTHER" id="PTHR11785:SF382">
    <property type="entry name" value="LOW-AFFINITY METHIONINE PERMEASE"/>
    <property type="match status" value="1"/>
</dbReference>
<feature type="transmembrane region" description="Helical" evidence="5">
    <location>
        <begin position="368"/>
        <end position="394"/>
    </location>
</feature>
<dbReference type="Pfam" id="PF13520">
    <property type="entry name" value="AA_permease_2"/>
    <property type="match status" value="1"/>
</dbReference>
<dbReference type="AlphaFoldDB" id="A0A9P8PJ16"/>
<dbReference type="InterPro" id="IPR002293">
    <property type="entry name" value="AA/rel_permease1"/>
</dbReference>
<evidence type="ECO:0000256" key="4">
    <source>
        <dbReference type="ARBA" id="ARBA00023136"/>
    </source>
</evidence>